<protein>
    <submittedName>
        <fullName evidence="2">Solute carrier family 35 member F4 like protein</fullName>
    </submittedName>
</protein>
<feature type="transmembrane region" description="Helical" evidence="1">
    <location>
        <begin position="144"/>
        <end position="162"/>
    </location>
</feature>
<feature type="transmembrane region" description="Helical" evidence="1">
    <location>
        <begin position="53"/>
        <end position="76"/>
    </location>
</feature>
<comment type="caution">
    <text evidence="2">The sequence shown here is derived from an EMBL/GenBank/DDBJ whole genome shotgun (WGS) entry which is preliminary data.</text>
</comment>
<evidence type="ECO:0000256" key="1">
    <source>
        <dbReference type="SAM" id="Phobius"/>
    </source>
</evidence>
<feature type="transmembrane region" description="Helical" evidence="1">
    <location>
        <begin position="18"/>
        <end position="41"/>
    </location>
</feature>
<evidence type="ECO:0000313" key="2">
    <source>
        <dbReference type="EMBL" id="KAF8764123.1"/>
    </source>
</evidence>
<dbReference type="PANTHER" id="PTHR19346:SF4">
    <property type="entry name" value="SUGAR PHOSPHATE TRANSPORTER DOMAIN-CONTAINING PROTEIN"/>
    <property type="match status" value="1"/>
</dbReference>
<dbReference type="AlphaFoldDB" id="A0A8T0E0Z3"/>
<evidence type="ECO:0000313" key="3">
    <source>
        <dbReference type="Proteomes" id="UP000807504"/>
    </source>
</evidence>
<accession>A0A8T0E0Z3</accession>
<organism evidence="2 3">
    <name type="scientific">Argiope bruennichi</name>
    <name type="common">Wasp spider</name>
    <name type="synonym">Aranea bruennichi</name>
    <dbReference type="NCBI Taxonomy" id="94029"/>
    <lineage>
        <taxon>Eukaryota</taxon>
        <taxon>Metazoa</taxon>
        <taxon>Ecdysozoa</taxon>
        <taxon>Arthropoda</taxon>
        <taxon>Chelicerata</taxon>
        <taxon>Arachnida</taxon>
        <taxon>Araneae</taxon>
        <taxon>Araneomorphae</taxon>
        <taxon>Entelegynae</taxon>
        <taxon>Araneoidea</taxon>
        <taxon>Araneidae</taxon>
        <taxon>Argiope</taxon>
    </lineage>
</organism>
<dbReference type="EMBL" id="JABXBU010002231">
    <property type="protein sequence ID" value="KAF8764123.1"/>
    <property type="molecule type" value="Genomic_DNA"/>
</dbReference>
<dbReference type="InterPro" id="IPR026505">
    <property type="entry name" value="Solute_c_fam_35_mem_F3/F4"/>
</dbReference>
<dbReference type="Proteomes" id="UP000807504">
    <property type="component" value="Unassembled WGS sequence"/>
</dbReference>
<keyword evidence="3" id="KW-1185">Reference proteome</keyword>
<dbReference type="PANTHER" id="PTHR19346">
    <property type="entry name" value="SUGAR PHOSPHATE TRANSPORTER DOMAIN-CONTAINING PROTEIN"/>
    <property type="match status" value="1"/>
</dbReference>
<reference evidence="2" key="1">
    <citation type="journal article" date="2020" name="bioRxiv">
        <title>Chromosome-level reference genome of the European wasp spider Argiope bruennichi: a resource for studies on range expansion and evolutionary adaptation.</title>
        <authorList>
            <person name="Sheffer M.M."/>
            <person name="Hoppe A."/>
            <person name="Krehenwinkel H."/>
            <person name="Uhl G."/>
            <person name="Kuss A.W."/>
            <person name="Jensen L."/>
            <person name="Jensen C."/>
            <person name="Gillespie R.G."/>
            <person name="Hoff K.J."/>
            <person name="Prost S."/>
        </authorList>
    </citation>
    <scope>NUCLEOTIDE SEQUENCE</scope>
</reference>
<keyword evidence="1" id="KW-0472">Membrane</keyword>
<keyword evidence="1" id="KW-0812">Transmembrane</keyword>
<feature type="transmembrane region" description="Helical" evidence="1">
    <location>
        <begin position="88"/>
        <end position="106"/>
    </location>
</feature>
<keyword evidence="1" id="KW-1133">Transmembrane helix</keyword>
<sequence length="272" mass="30347">MCNTAIALFAYMDGGSRAMTLGGVVLAAAAAAGTAVYKVAFKKVIGDVSLGQMSFFFSAVGLCNILTMWPVVLTLYFTDAEIIHWRDIPWLPLGGAAIFIFLANLLGNFGVMWTYEVFLTIGYLFSVPASAAVDMYLYSVEFRGMKLAGVVLSMVGFCLVLLPENWPDYLSVLMRWRNKYPNGNTTSHPEPRTSYTSRLRTQSVDDYPQVCFTICPHPASSFDDLHISPARVYDRVEGGARGLEECFYRWILQIYKAGRRFPEDPLDVFNSI</sequence>
<name>A0A8T0E0Z3_ARGBR</name>
<feature type="transmembrane region" description="Helical" evidence="1">
    <location>
        <begin position="118"/>
        <end position="138"/>
    </location>
</feature>
<proteinExistence type="predicted"/>
<gene>
    <name evidence="2" type="ORF">HNY73_022237</name>
</gene>
<reference evidence="2" key="2">
    <citation type="submission" date="2020-06" db="EMBL/GenBank/DDBJ databases">
        <authorList>
            <person name="Sheffer M."/>
        </authorList>
    </citation>
    <scope>NUCLEOTIDE SEQUENCE</scope>
</reference>